<evidence type="ECO:0000259" key="6">
    <source>
        <dbReference type="PROSITE" id="PS50833"/>
    </source>
</evidence>
<evidence type="ECO:0000256" key="1">
    <source>
        <dbReference type="ARBA" id="ARBA00004604"/>
    </source>
</evidence>
<dbReference type="InterPro" id="IPR039770">
    <property type="entry name" value="Rpf2"/>
</dbReference>
<dbReference type="EMBL" id="CP069030">
    <property type="protein sequence ID" value="QRC97988.1"/>
    <property type="molecule type" value="Genomic_DNA"/>
</dbReference>
<organism evidence="7 8">
    <name type="scientific">Phaeosphaeria nodorum (strain SN15 / ATCC MYA-4574 / FGSC 10173)</name>
    <name type="common">Glume blotch fungus</name>
    <name type="synonym">Parastagonospora nodorum</name>
    <dbReference type="NCBI Taxonomy" id="321614"/>
    <lineage>
        <taxon>Eukaryota</taxon>
        <taxon>Fungi</taxon>
        <taxon>Dikarya</taxon>
        <taxon>Ascomycota</taxon>
        <taxon>Pezizomycotina</taxon>
        <taxon>Dothideomycetes</taxon>
        <taxon>Pleosporomycetidae</taxon>
        <taxon>Pleosporales</taxon>
        <taxon>Pleosporineae</taxon>
        <taxon>Phaeosphaeriaceae</taxon>
        <taxon>Parastagonospora</taxon>
    </lineage>
</organism>
<gene>
    <name evidence="7" type="ORF">JI435_040930</name>
</gene>
<feature type="region of interest" description="Disordered" evidence="5">
    <location>
        <begin position="248"/>
        <end position="330"/>
    </location>
</feature>
<evidence type="ECO:0000256" key="3">
    <source>
        <dbReference type="ARBA" id="ARBA00023242"/>
    </source>
</evidence>
<dbReference type="KEGG" id="pno:SNOG_04093"/>
<accession>A0A7U2F3G7</accession>
<name>A0A7U2F3G7_PHANO</name>
<dbReference type="Proteomes" id="UP000663193">
    <property type="component" value="Chromosome 8"/>
</dbReference>
<feature type="region of interest" description="Disordered" evidence="5">
    <location>
        <begin position="1"/>
        <end position="26"/>
    </location>
</feature>
<dbReference type="GO" id="GO:0000470">
    <property type="term" value="P:maturation of LSU-rRNA"/>
    <property type="evidence" value="ECO:0007669"/>
    <property type="project" value="InterPro"/>
</dbReference>
<evidence type="ECO:0000313" key="8">
    <source>
        <dbReference type="Proteomes" id="UP000663193"/>
    </source>
</evidence>
<evidence type="ECO:0000256" key="2">
    <source>
        <dbReference type="ARBA" id="ARBA00010782"/>
    </source>
</evidence>
<dbReference type="InterPro" id="IPR007109">
    <property type="entry name" value="Brix"/>
</dbReference>
<evidence type="ECO:0000313" key="7">
    <source>
        <dbReference type="EMBL" id="QRC97988.1"/>
    </source>
</evidence>
<evidence type="ECO:0000256" key="5">
    <source>
        <dbReference type="SAM" id="MobiDB-lite"/>
    </source>
</evidence>
<feature type="compositionally biased region" description="Basic residues" evidence="5">
    <location>
        <begin position="1"/>
        <end position="16"/>
    </location>
</feature>
<proteinExistence type="inferred from homology"/>
<dbReference type="PANTHER" id="PTHR12728:SF0">
    <property type="entry name" value="RIBOSOME PRODUCTION FACTOR 2 HOMOLOG"/>
    <property type="match status" value="1"/>
</dbReference>
<feature type="compositionally biased region" description="Basic and acidic residues" evidence="5">
    <location>
        <begin position="252"/>
        <end position="272"/>
    </location>
</feature>
<dbReference type="OrthoDB" id="407658at2759"/>
<protein>
    <recommendedName>
        <fullName evidence="4">Ribosome production factor 2 homolog</fullName>
    </recommendedName>
    <alternativeName>
        <fullName evidence="4">Ribosome biogenesis protein RPF2 homolog</fullName>
    </alternativeName>
</protein>
<reference evidence="8" key="1">
    <citation type="journal article" date="2021" name="BMC Genomics">
        <title>Chromosome-level genome assembly and manually-curated proteome of model necrotroph Parastagonospora nodorum Sn15 reveals a genome-wide trove of candidate effector homologs, and redundancy of virulence-related functions within an accessory chromosome.</title>
        <authorList>
            <person name="Bertazzoni S."/>
            <person name="Jones D.A.B."/>
            <person name="Phan H.T."/>
            <person name="Tan K.-C."/>
            <person name="Hane J.K."/>
        </authorList>
    </citation>
    <scope>NUCLEOTIDE SEQUENCE [LARGE SCALE GENOMIC DNA]</scope>
    <source>
        <strain evidence="8">SN15 / ATCC MYA-4574 / FGSC 10173)</strain>
    </source>
</reference>
<feature type="domain" description="Brix" evidence="6">
    <location>
        <begin position="28"/>
        <end position="242"/>
    </location>
</feature>
<dbReference type="PANTHER" id="PTHR12728">
    <property type="entry name" value="BRIX DOMAIN CONTAINING PROTEIN"/>
    <property type="match status" value="1"/>
</dbReference>
<dbReference type="RefSeq" id="XP_001794520.1">
    <property type="nucleotide sequence ID" value="XM_001794468.1"/>
</dbReference>
<dbReference type="Pfam" id="PF04427">
    <property type="entry name" value="Brix"/>
    <property type="match status" value="1"/>
</dbReference>
<evidence type="ECO:0000256" key="4">
    <source>
        <dbReference type="RuleBase" id="RU367086"/>
    </source>
</evidence>
<comment type="subcellular location">
    <subcellularLocation>
        <location evidence="1 4">Nucleus</location>
        <location evidence="1 4">Nucleolus</location>
    </subcellularLocation>
</comment>
<feature type="compositionally biased region" description="Basic residues" evidence="5">
    <location>
        <begin position="287"/>
        <end position="296"/>
    </location>
</feature>
<dbReference type="SMART" id="SM00879">
    <property type="entry name" value="Brix"/>
    <property type="match status" value="1"/>
</dbReference>
<keyword evidence="8" id="KW-1185">Reference proteome</keyword>
<dbReference type="VEuPathDB" id="FungiDB:JI435_040930"/>
<dbReference type="AlphaFoldDB" id="A0A7U2F3G7"/>
<keyword evidence="3 4" id="KW-0539">Nucleus</keyword>
<dbReference type="GO" id="GO:0005730">
    <property type="term" value="C:nucleolus"/>
    <property type="evidence" value="ECO:0007669"/>
    <property type="project" value="UniProtKB-SubCell"/>
</dbReference>
<dbReference type="PROSITE" id="PS50833">
    <property type="entry name" value="BRIX"/>
    <property type="match status" value="1"/>
</dbReference>
<sequence length="330" mass="37489">MLKTVKPKNARAKRAMAKREPQQNENPKTTLFVTGQRTSQILKLAVADLSTLKRPFCERFTKKNDIHPFDDASSLEFFSLKNDTSLIMLSLHSKKRPHCLTLARTFSHKILDMLELYINPDTFRTLQQFKNKKPSIGLKPLLAFHGTVFEDPNQTKYTLAKSLFIDFFKGQDAEEIDVEGLQYLISISAQEPTDAKQNPEIKLRFYLIRTKRSGQKLPRVEVEEMGPRMDFSLGREQFPDADMMKAALKKPKGAEPRTKKNIDTDVMGDKTGKIHVGKQDLGTMQTRKMKGLKRSRGDRDENDVQTVQTGGDETGGESVDDEATPKKARV</sequence>
<comment type="similarity">
    <text evidence="2 4">Belongs to the RPF2 family.</text>
</comment>
<dbReference type="GO" id="GO:0019843">
    <property type="term" value="F:rRNA binding"/>
    <property type="evidence" value="ECO:0007669"/>
    <property type="project" value="UniProtKB-UniRule"/>
</dbReference>
<dbReference type="GO" id="GO:0000027">
    <property type="term" value="P:ribosomal large subunit assembly"/>
    <property type="evidence" value="ECO:0007669"/>
    <property type="project" value="InterPro"/>
</dbReference>